<evidence type="ECO:0000256" key="1">
    <source>
        <dbReference type="SAM" id="MobiDB-lite"/>
    </source>
</evidence>
<evidence type="ECO:0000259" key="2">
    <source>
        <dbReference type="Pfam" id="PF25438"/>
    </source>
</evidence>
<keyword evidence="4" id="KW-1185">Reference proteome</keyword>
<feature type="region of interest" description="Disordered" evidence="1">
    <location>
        <begin position="253"/>
        <end position="278"/>
    </location>
</feature>
<name>A0AA38VHQ3_9PEZI</name>
<dbReference type="EMBL" id="JANBVO010000019">
    <property type="protein sequence ID" value="KAJ9143410.1"/>
    <property type="molecule type" value="Genomic_DNA"/>
</dbReference>
<accession>A0AA38VHQ3</accession>
<reference evidence="3" key="1">
    <citation type="submission" date="2022-07" db="EMBL/GenBank/DDBJ databases">
        <title>Fungi with potential for degradation of polypropylene.</title>
        <authorList>
            <person name="Gostincar C."/>
        </authorList>
    </citation>
    <scope>NUCLEOTIDE SEQUENCE</scope>
    <source>
        <strain evidence="3">EXF-13308</strain>
    </source>
</reference>
<protein>
    <recommendedName>
        <fullName evidence="2">DUF7896 domain-containing protein</fullName>
    </recommendedName>
</protein>
<feature type="region of interest" description="Disordered" evidence="1">
    <location>
        <begin position="539"/>
        <end position="571"/>
    </location>
</feature>
<gene>
    <name evidence="3" type="ORF">NKR23_g6675</name>
</gene>
<evidence type="ECO:0000313" key="4">
    <source>
        <dbReference type="Proteomes" id="UP001174694"/>
    </source>
</evidence>
<dbReference type="PANTHER" id="PTHR42031">
    <property type="entry name" value="KEY LIME PATHOGENICITY PROTEIN"/>
    <property type="match status" value="1"/>
</dbReference>
<dbReference type="InterPro" id="IPR057218">
    <property type="entry name" value="DUF7896"/>
</dbReference>
<feature type="domain" description="DUF7896" evidence="2">
    <location>
        <begin position="482"/>
        <end position="583"/>
    </location>
</feature>
<dbReference type="Pfam" id="PF25438">
    <property type="entry name" value="DUF7896"/>
    <property type="match status" value="1"/>
</dbReference>
<dbReference type="PANTHER" id="PTHR42031:SF1">
    <property type="entry name" value="KEY LIME PATHOGENICITY PROTEIN"/>
    <property type="match status" value="1"/>
</dbReference>
<sequence>MSQSELEIKQLRALLRQRDRELRDANDALAKYSHNPVESSPVAAKPANPLISSHPHPNAPQMKRAKTASSRPQQTGLAVNTSAMARSSSTHSMPFTGQGPITPPNVMNPSMVDYLNNPELQQPVNSWMVGHAIVPEQSSQPEMRQILPVEGSGLGLGQGQTAMNPDEWLSQFGQAAAPSATTSPVAIGMRDHLSPMDGVSFQANASLPSQCGSLTSAPTLDTSAMTRSNSQACQSVSGQMPLELLRIASQRSGNGEFASQDSFDNSSSQFSSLGKRNAPDDDLFQQIGSFEYASSAPASSILSHDLMDRSFSTDSRNAVGLMRRPSGAPLPAQLAVPMERSETSDSQMSTQSFQQPHISGEYWEGASMQHAALMERSISASSARSAQSLKDRAKEALNRQNLNAQKAAVLKPKPAADLIKAEPAAQGLGKNSKDGKVPVAKAKYERPKHPKVKCFQCDEYPEGFRGEHELRRHTEAKHKGIVKKWVCRDPSTVGIATEVDVINPLDKCKQCKQEKQYGAYYNAAAHLRRTHFKVKPARAKAGNGAGKGGNGAMAADAPPEKRGGKGGGDWPPMPELKKWMVEVQVSMDQPGALGTDTILDPDELREEMLGAIPSAVASSLPAAPFDVNTLGLGGNLSLEIDGFDEMGSNNYPSLPGEFANAPALFNTFDNMPPSSGSANFNFNGPMSQDLAGGVVVGINRGDHLSPNVSSTSTVTPGNTFADQSFSPANANMVMQTGDDLGDFDFNNMMFPMSTACS</sequence>
<comment type="caution">
    <text evidence="3">The sequence shown here is derived from an EMBL/GenBank/DDBJ whole genome shotgun (WGS) entry which is preliminary data.</text>
</comment>
<feature type="compositionally biased region" description="Polar residues" evidence="1">
    <location>
        <begin position="67"/>
        <end position="95"/>
    </location>
</feature>
<dbReference type="AlphaFoldDB" id="A0AA38VHQ3"/>
<feature type="compositionally biased region" description="Low complexity" evidence="1">
    <location>
        <begin position="259"/>
        <end position="272"/>
    </location>
</feature>
<feature type="region of interest" description="Disordered" evidence="1">
    <location>
        <begin position="26"/>
        <end position="100"/>
    </location>
</feature>
<evidence type="ECO:0000313" key="3">
    <source>
        <dbReference type="EMBL" id="KAJ9143410.1"/>
    </source>
</evidence>
<dbReference type="Proteomes" id="UP001174694">
    <property type="component" value="Unassembled WGS sequence"/>
</dbReference>
<proteinExistence type="predicted"/>
<organism evidence="3 4">
    <name type="scientific">Pleurostoma richardsiae</name>
    <dbReference type="NCBI Taxonomy" id="41990"/>
    <lineage>
        <taxon>Eukaryota</taxon>
        <taxon>Fungi</taxon>
        <taxon>Dikarya</taxon>
        <taxon>Ascomycota</taxon>
        <taxon>Pezizomycotina</taxon>
        <taxon>Sordariomycetes</taxon>
        <taxon>Sordariomycetidae</taxon>
        <taxon>Calosphaeriales</taxon>
        <taxon>Pleurostomataceae</taxon>
        <taxon>Pleurostoma</taxon>
    </lineage>
</organism>